<dbReference type="AlphaFoldDB" id="A0A4S4G431"/>
<protein>
    <recommendedName>
        <fullName evidence="4">Formate hydrogenlyase maturation protein HycH</fullName>
    </recommendedName>
</protein>
<evidence type="ECO:0000313" key="3">
    <source>
        <dbReference type="Proteomes" id="UP000308978"/>
    </source>
</evidence>
<dbReference type="EMBL" id="SSTJ01000009">
    <property type="protein sequence ID" value="THG36936.1"/>
    <property type="molecule type" value="Genomic_DNA"/>
</dbReference>
<feature type="compositionally biased region" description="Low complexity" evidence="1">
    <location>
        <begin position="9"/>
        <end position="19"/>
    </location>
</feature>
<evidence type="ECO:0008006" key="4">
    <source>
        <dbReference type="Google" id="ProtNLM"/>
    </source>
</evidence>
<proteinExistence type="predicted"/>
<gene>
    <name evidence="2" type="ORF">E5986_07635</name>
</gene>
<feature type="region of interest" description="Disordered" evidence="1">
    <location>
        <begin position="1"/>
        <end position="40"/>
    </location>
</feature>
<dbReference type="Pfam" id="PF07450">
    <property type="entry name" value="HycH"/>
    <property type="match status" value="1"/>
</dbReference>
<reference evidence="2 3" key="1">
    <citation type="submission" date="2019-04" db="EMBL/GenBank/DDBJ databases">
        <title>Microbes associate with the intestines of laboratory mice.</title>
        <authorList>
            <person name="Navarre W."/>
            <person name="Wong E."/>
            <person name="Huang K.C."/>
            <person name="Tropini C."/>
            <person name="Ng K."/>
            <person name="Yu B."/>
        </authorList>
    </citation>
    <scope>NUCLEOTIDE SEQUENCE [LARGE SCALE GENOMIC DNA]</scope>
    <source>
        <strain evidence="2 3">NM80_B27</strain>
    </source>
</reference>
<sequence length="192" mass="20427">MSVTVRQRPSAPGAGRAPGADGGTGAERGRAVRPAAAHTTDGRTARDVVFYRLGKKFVDHERSIPEDVRSVLYYTLAIGHHTGVIDCLEPRLATSRVVFSEVLAALGTGEAADKLRGIERFGEIELKKEHVPLLKPAVLAALEGCGTVPEPGTAAAGLVVAADVPSWLEEFLFLLDEVQCEPAVYAMGRRVS</sequence>
<dbReference type="InterPro" id="IPR010005">
    <property type="entry name" value="Formate_DH_maturation_HycH"/>
</dbReference>
<accession>A0A4S4G431</accession>
<organism evidence="2 3">
    <name type="scientific">Adlercreutzia caecimuris</name>
    <dbReference type="NCBI Taxonomy" id="671266"/>
    <lineage>
        <taxon>Bacteria</taxon>
        <taxon>Bacillati</taxon>
        <taxon>Actinomycetota</taxon>
        <taxon>Coriobacteriia</taxon>
        <taxon>Eggerthellales</taxon>
        <taxon>Eggerthellaceae</taxon>
        <taxon>Adlercreutzia</taxon>
    </lineage>
</organism>
<dbReference type="Proteomes" id="UP000308978">
    <property type="component" value="Unassembled WGS sequence"/>
</dbReference>
<dbReference type="RefSeq" id="WP_136434757.1">
    <property type="nucleotide sequence ID" value="NZ_CAPIAG010000011.1"/>
</dbReference>
<name>A0A4S4G431_9ACTN</name>
<comment type="caution">
    <text evidence="2">The sequence shown here is derived from an EMBL/GenBank/DDBJ whole genome shotgun (WGS) entry which is preliminary data.</text>
</comment>
<evidence type="ECO:0000256" key="1">
    <source>
        <dbReference type="SAM" id="MobiDB-lite"/>
    </source>
</evidence>
<evidence type="ECO:0000313" key="2">
    <source>
        <dbReference type="EMBL" id="THG36936.1"/>
    </source>
</evidence>